<protein>
    <submittedName>
        <fullName evidence="1">Uncharacterized protein</fullName>
    </submittedName>
</protein>
<dbReference type="Proteomes" id="UP000588111">
    <property type="component" value="Unassembled WGS sequence"/>
</dbReference>
<organism evidence="1 2">
    <name type="scientific">Psychrobacter luti</name>
    <dbReference type="NCBI Taxonomy" id="198481"/>
    <lineage>
        <taxon>Bacteria</taxon>
        <taxon>Pseudomonadati</taxon>
        <taxon>Pseudomonadota</taxon>
        <taxon>Gammaproteobacteria</taxon>
        <taxon>Moraxellales</taxon>
        <taxon>Moraxellaceae</taxon>
        <taxon>Psychrobacter</taxon>
    </lineage>
</organism>
<proteinExistence type="predicted"/>
<dbReference type="InterPro" id="IPR046199">
    <property type="entry name" value="DUF6231"/>
</dbReference>
<dbReference type="EMBL" id="JACHXL010000001">
    <property type="protein sequence ID" value="MBB3106029.1"/>
    <property type="molecule type" value="Genomic_DNA"/>
</dbReference>
<keyword evidence="2" id="KW-1185">Reference proteome</keyword>
<gene>
    <name evidence="1" type="ORF">FHS24_000520</name>
</gene>
<reference evidence="1 2" key="1">
    <citation type="submission" date="2020-08" db="EMBL/GenBank/DDBJ databases">
        <title>Genomic Encyclopedia of Type Strains, Phase III (KMG-III): the genomes of soil and plant-associated and newly described type strains.</title>
        <authorList>
            <person name="Whitman W."/>
        </authorList>
    </citation>
    <scope>NUCLEOTIDE SEQUENCE [LARGE SCALE GENOMIC DNA]</scope>
    <source>
        <strain evidence="1 2">CECT 5885</strain>
    </source>
</reference>
<accession>A0A839TA75</accession>
<comment type="caution">
    <text evidence="1">The sequence shown here is derived from an EMBL/GenBank/DDBJ whole genome shotgun (WGS) entry which is preliminary data.</text>
</comment>
<dbReference type="Pfam" id="PF19742">
    <property type="entry name" value="DUF6231"/>
    <property type="match status" value="1"/>
</dbReference>
<dbReference type="RefSeq" id="WP_183618460.1">
    <property type="nucleotide sequence ID" value="NZ_CAJHAH010000002.1"/>
</dbReference>
<evidence type="ECO:0000313" key="1">
    <source>
        <dbReference type="EMBL" id="MBB3106029.1"/>
    </source>
</evidence>
<dbReference type="AlphaFoldDB" id="A0A839TA75"/>
<evidence type="ECO:0000313" key="2">
    <source>
        <dbReference type="Proteomes" id="UP000588111"/>
    </source>
</evidence>
<name>A0A839TA75_9GAMM</name>
<sequence>MTTDASNITLPLLSAYIEALLPSLAAPSQSQATEQLTSVNNPQGEILWVVPDKQGRLNLQTQFRDSIAIIKSSAPDNVHKNYESKDEMAAFLIATLTELTQQARPERYNLACFWLPTLSAELLQQYIPLLMRYRDIYAAHLLIVLDKTIDLRAYGLTPFDILSEASLDKDITHQRDNSLLSAPSSISATLWQFNLYDYKQLPNWLNADYWANPENWGKNRW</sequence>